<proteinExistence type="predicted"/>
<evidence type="ECO:0000259" key="1">
    <source>
        <dbReference type="Pfam" id="PF12697"/>
    </source>
</evidence>
<organism evidence="2 3">
    <name type="scientific">Glonium stellatum</name>
    <dbReference type="NCBI Taxonomy" id="574774"/>
    <lineage>
        <taxon>Eukaryota</taxon>
        <taxon>Fungi</taxon>
        <taxon>Dikarya</taxon>
        <taxon>Ascomycota</taxon>
        <taxon>Pezizomycotina</taxon>
        <taxon>Dothideomycetes</taxon>
        <taxon>Pleosporomycetidae</taxon>
        <taxon>Gloniales</taxon>
        <taxon>Gloniaceae</taxon>
        <taxon>Glonium</taxon>
    </lineage>
</organism>
<dbReference type="Pfam" id="PF12697">
    <property type="entry name" value="Abhydrolase_6"/>
    <property type="match status" value="1"/>
</dbReference>
<dbReference type="SUPFAM" id="SSF53474">
    <property type="entry name" value="alpha/beta-Hydrolases"/>
    <property type="match status" value="1"/>
</dbReference>
<keyword evidence="3" id="KW-1185">Reference proteome</keyword>
<dbReference type="AlphaFoldDB" id="A0A8E2FAT7"/>
<reference evidence="2 3" key="1">
    <citation type="journal article" date="2016" name="Nat. Commun.">
        <title>Ectomycorrhizal ecology is imprinted in the genome of the dominant symbiotic fungus Cenococcum geophilum.</title>
        <authorList>
            <consortium name="DOE Joint Genome Institute"/>
            <person name="Peter M."/>
            <person name="Kohler A."/>
            <person name="Ohm R.A."/>
            <person name="Kuo A."/>
            <person name="Krutzmann J."/>
            <person name="Morin E."/>
            <person name="Arend M."/>
            <person name="Barry K.W."/>
            <person name="Binder M."/>
            <person name="Choi C."/>
            <person name="Clum A."/>
            <person name="Copeland A."/>
            <person name="Grisel N."/>
            <person name="Haridas S."/>
            <person name="Kipfer T."/>
            <person name="LaButti K."/>
            <person name="Lindquist E."/>
            <person name="Lipzen A."/>
            <person name="Maire R."/>
            <person name="Meier B."/>
            <person name="Mihaltcheva S."/>
            <person name="Molinier V."/>
            <person name="Murat C."/>
            <person name="Poggeler S."/>
            <person name="Quandt C.A."/>
            <person name="Sperisen C."/>
            <person name="Tritt A."/>
            <person name="Tisserant E."/>
            <person name="Crous P.W."/>
            <person name="Henrissat B."/>
            <person name="Nehls U."/>
            <person name="Egli S."/>
            <person name="Spatafora J.W."/>
            <person name="Grigoriev I.V."/>
            <person name="Martin F.M."/>
        </authorList>
    </citation>
    <scope>NUCLEOTIDE SEQUENCE [LARGE SCALE GENOMIC DNA]</scope>
    <source>
        <strain evidence="2 3">CBS 207.34</strain>
    </source>
</reference>
<dbReference type="EMBL" id="KV748722">
    <property type="protein sequence ID" value="OCL13440.1"/>
    <property type="molecule type" value="Genomic_DNA"/>
</dbReference>
<dbReference type="GO" id="GO:0016787">
    <property type="term" value="F:hydrolase activity"/>
    <property type="evidence" value="ECO:0007669"/>
    <property type="project" value="UniProtKB-KW"/>
</dbReference>
<accession>A0A8E2FAT7</accession>
<feature type="domain" description="AB hydrolase-1" evidence="1">
    <location>
        <begin position="6"/>
        <end position="243"/>
    </location>
</feature>
<keyword evidence="2" id="KW-0378">Hydrolase</keyword>
<dbReference type="PANTHER" id="PTHR37017:SF11">
    <property type="entry name" value="ESTERASE_LIPASE_THIOESTERASE DOMAIN-CONTAINING PROTEIN"/>
    <property type="match status" value="1"/>
</dbReference>
<sequence>MSKPVFVLLHGAWHTPSCWSRLTPLLTSHGYTAICPALPTSGANPPLPDWSADVEAIRSTVSELVVEHDVVVVMHSFSGMTGGTALDGLDKASCAAKGLKGGVVRLVYIMAFIVPEGFQHSKEGTRDGMVEEMKTDFEAGTITVDVAGAKGMFYQDVPDSQIAELFKDIQPHSLAAFWSTTTHAAWRHIPTTYVVCTGDKPSTVVAAEWLIESAKQSGPHMIDKVIKHQVGHSPFVSQPEWLAGVLREAAGEEVDGKAEEEA</sequence>
<dbReference type="InterPro" id="IPR052897">
    <property type="entry name" value="Sec-Metab_Biosynth_Hydrolase"/>
</dbReference>
<dbReference type="OrthoDB" id="1263307at2759"/>
<evidence type="ECO:0000313" key="2">
    <source>
        <dbReference type="EMBL" id="OCL13440.1"/>
    </source>
</evidence>
<dbReference type="InterPro" id="IPR000073">
    <property type="entry name" value="AB_hydrolase_1"/>
</dbReference>
<dbReference type="PANTHER" id="PTHR37017">
    <property type="entry name" value="AB HYDROLASE-1 DOMAIN-CONTAINING PROTEIN-RELATED"/>
    <property type="match status" value="1"/>
</dbReference>
<name>A0A8E2FAT7_9PEZI</name>
<dbReference type="Proteomes" id="UP000250140">
    <property type="component" value="Unassembled WGS sequence"/>
</dbReference>
<dbReference type="InterPro" id="IPR029058">
    <property type="entry name" value="AB_hydrolase_fold"/>
</dbReference>
<evidence type="ECO:0000313" key="3">
    <source>
        <dbReference type="Proteomes" id="UP000250140"/>
    </source>
</evidence>
<protein>
    <submittedName>
        <fullName evidence="2">Alpha/beta-hydrolase</fullName>
    </submittedName>
</protein>
<dbReference type="Gene3D" id="3.40.50.1820">
    <property type="entry name" value="alpha/beta hydrolase"/>
    <property type="match status" value="1"/>
</dbReference>
<gene>
    <name evidence="2" type="ORF">AOQ84DRAFT_385409</name>
</gene>